<comment type="caution">
    <text evidence="1">The sequence shown here is derived from an EMBL/GenBank/DDBJ whole genome shotgun (WGS) entry which is preliminary data.</text>
</comment>
<dbReference type="InterPro" id="IPR036388">
    <property type="entry name" value="WH-like_DNA-bd_sf"/>
</dbReference>
<evidence type="ECO:0000313" key="1">
    <source>
        <dbReference type="EMBL" id="KXA96883.1"/>
    </source>
</evidence>
<dbReference type="Proteomes" id="UP000070414">
    <property type="component" value="Unassembled WGS sequence"/>
</dbReference>
<gene>
    <name evidence="1" type="ORF">AKJ38_02390</name>
</gene>
<keyword evidence="2" id="KW-1185">Reference proteome</keyword>
<proteinExistence type="predicted"/>
<sequence>MIKVNSNDSMADVLSVLSKEGSIKILDEASSKLISRRKTPNEIGLSKRQYYSRIRGLKNNNLIVKEGEGYVLTDTGKKVRETVKNLYKTLDVTRNSKNFDVSLSQDNQNGIILTYEELVERTVEIFENSSEEVFLATKYIDHRVAKKILEKNENIEIKMITHKFELTKNFELYKALLSPGALKKAYELAKNHTKVIPSLPYTFIISDQKEVLYELKNPIVPDEFFGAFYLQNNKLAKKLRNVFNELFNMSEITPVSNDESIPNERVLSSLSEKE</sequence>
<dbReference type="SUPFAM" id="SSF46785">
    <property type="entry name" value="Winged helix' DNA-binding domain"/>
    <property type="match status" value="1"/>
</dbReference>
<protein>
    <submittedName>
        <fullName evidence="1">Uncharacterized protein</fullName>
    </submittedName>
</protein>
<dbReference type="InterPro" id="IPR036390">
    <property type="entry name" value="WH_DNA-bd_sf"/>
</dbReference>
<name>A0A133URR8_9EURY</name>
<accession>A0A133URR8</accession>
<evidence type="ECO:0000313" key="2">
    <source>
        <dbReference type="Proteomes" id="UP000070414"/>
    </source>
</evidence>
<organism evidence="1 2">
    <name type="scientific">candidate division MSBL1 archaeon SCGC-AAA259I14</name>
    <dbReference type="NCBI Taxonomy" id="1698268"/>
    <lineage>
        <taxon>Archaea</taxon>
        <taxon>Methanobacteriati</taxon>
        <taxon>Methanobacteriota</taxon>
        <taxon>candidate division MSBL1</taxon>
    </lineage>
</organism>
<dbReference type="EMBL" id="LHXS01000037">
    <property type="protein sequence ID" value="KXA96883.1"/>
    <property type="molecule type" value="Genomic_DNA"/>
</dbReference>
<dbReference type="Gene3D" id="1.10.10.10">
    <property type="entry name" value="Winged helix-like DNA-binding domain superfamily/Winged helix DNA-binding domain"/>
    <property type="match status" value="1"/>
</dbReference>
<reference evidence="1 2" key="1">
    <citation type="journal article" date="2016" name="Sci. Rep.">
        <title>Metabolic traits of an uncultured archaeal lineage -MSBL1- from brine pools of the Red Sea.</title>
        <authorList>
            <person name="Mwirichia R."/>
            <person name="Alam I."/>
            <person name="Rashid M."/>
            <person name="Vinu M."/>
            <person name="Ba-Alawi W."/>
            <person name="Anthony Kamau A."/>
            <person name="Kamanda Ngugi D."/>
            <person name="Goker M."/>
            <person name="Klenk H.P."/>
            <person name="Bajic V."/>
            <person name="Stingl U."/>
        </authorList>
    </citation>
    <scope>NUCLEOTIDE SEQUENCE [LARGE SCALE GENOMIC DNA]</scope>
    <source>
        <strain evidence="1">SCGC-AAA259I14</strain>
    </source>
</reference>
<dbReference type="AlphaFoldDB" id="A0A133URR8"/>